<keyword evidence="7 12" id="KW-0479">Metal-binding</keyword>
<comment type="cofactor">
    <cofactor evidence="15">
        <name>Mg(2+)</name>
        <dbReference type="ChEBI" id="CHEBI:18420"/>
    </cofactor>
    <text evidence="15">Mg(2+) is required for catalysis and for stabilizing the dimer.</text>
</comment>
<evidence type="ECO:0000313" key="16">
    <source>
        <dbReference type="EMBL" id="RIO47627.1"/>
    </source>
</evidence>
<name>A0A0A8HRJ3_STAHY</name>
<dbReference type="EMBL" id="QXVO01000002">
    <property type="protein sequence ID" value="RIO47627.1"/>
    <property type="molecule type" value="Genomic_DNA"/>
</dbReference>
<comment type="catalytic activity">
    <reaction evidence="11">
        <text>(2R)-2-phosphoglycerate = phosphoenolpyruvate + H2O</text>
        <dbReference type="Rhea" id="RHEA:10164"/>
        <dbReference type="ChEBI" id="CHEBI:15377"/>
        <dbReference type="ChEBI" id="CHEBI:58289"/>
        <dbReference type="ChEBI" id="CHEBI:58702"/>
        <dbReference type="EC" id="4.2.1.11"/>
    </reaction>
    <physiologicalReaction direction="left-to-right" evidence="11">
        <dbReference type="Rhea" id="RHEA:10165"/>
    </physiologicalReaction>
</comment>
<feature type="binding site" evidence="12">
    <location>
        <position position="394"/>
    </location>
    <ligand>
        <name>(2R)-2-phosphoglycerate</name>
        <dbReference type="ChEBI" id="CHEBI:58289"/>
    </ligand>
</feature>
<feature type="binding site" evidence="12">
    <location>
        <position position="373"/>
    </location>
    <ligand>
        <name>(2R)-2-phosphoglycerate</name>
        <dbReference type="ChEBI" id="CHEBI:58289"/>
    </ligand>
</feature>
<dbReference type="InterPro" id="IPR000941">
    <property type="entry name" value="Enolase"/>
</dbReference>
<keyword evidence="6 12" id="KW-0964">Secreted</keyword>
<feature type="binding site" evidence="14">
    <location>
        <position position="291"/>
    </location>
    <ligand>
        <name>substrate</name>
    </ligand>
</feature>
<dbReference type="SUPFAM" id="SSF51604">
    <property type="entry name" value="Enolase C-terminal domain-like"/>
    <property type="match status" value="1"/>
</dbReference>
<dbReference type="GO" id="GO:0004634">
    <property type="term" value="F:phosphopyruvate hydratase activity"/>
    <property type="evidence" value="ECO:0007669"/>
    <property type="project" value="UniProtKB-UniRule"/>
</dbReference>
<feature type="binding site" evidence="14">
    <location>
        <position position="166"/>
    </location>
    <ligand>
        <name>substrate</name>
    </ligand>
</feature>
<keyword evidence="16" id="KW-0670">Pyruvate</keyword>
<feature type="binding site" evidence="14">
    <location>
        <begin position="370"/>
        <end position="373"/>
    </location>
    <ligand>
        <name>substrate</name>
    </ligand>
</feature>
<evidence type="ECO:0000256" key="14">
    <source>
        <dbReference type="PIRSR" id="PIRSR001400-2"/>
    </source>
</evidence>
<evidence type="ECO:0000256" key="2">
    <source>
        <dbReference type="ARBA" id="ARBA00009604"/>
    </source>
</evidence>
<feature type="binding site" evidence="12">
    <location>
        <position position="165"/>
    </location>
    <ligand>
        <name>(2R)-2-phosphoglycerate</name>
        <dbReference type="ChEBI" id="CHEBI:58289"/>
    </ligand>
</feature>
<organism evidence="16 17">
    <name type="scientific">Staphylococcus hyicus</name>
    <dbReference type="NCBI Taxonomy" id="1284"/>
    <lineage>
        <taxon>Bacteria</taxon>
        <taxon>Bacillati</taxon>
        <taxon>Bacillota</taxon>
        <taxon>Bacilli</taxon>
        <taxon>Bacillales</taxon>
        <taxon>Staphylococcaceae</taxon>
        <taxon>Staphylococcus</taxon>
    </lineage>
</organism>
<keyword evidence="5 12" id="KW-0963">Cytoplasm</keyword>
<evidence type="ECO:0000256" key="8">
    <source>
        <dbReference type="ARBA" id="ARBA00022842"/>
    </source>
</evidence>
<keyword evidence="8 12" id="KW-0460">Magnesium</keyword>
<dbReference type="HAMAP" id="MF_00318">
    <property type="entry name" value="Enolase"/>
    <property type="match status" value="1"/>
</dbReference>
<evidence type="ECO:0000256" key="11">
    <source>
        <dbReference type="ARBA" id="ARBA00048951"/>
    </source>
</evidence>
<comment type="caution">
    <text evidence="16">The sequence shown here is derived from an EMBL/GenBank/DDBJ whole genome shotgun (WGS) entry which is preliminary data.</text>
</comment>
<feature type="binding site" evidence="14">
    <location>
        <position position="318"/>
    </location>
    <ligand>
        <name>substrate</name>
    </ligand>
</feature>
<dbReference type="SFLD" id="SFLDS00001">
    <property type="entry name" value="Enolase"/>
    <property type="match status" value="1"/>
</dbReference>
<comment type="subcellular location">
    <subcellularLocation>
        <location evidence="12">Cytoplasm</location>
    </subcellularLocation>
    <subcellularLocation>
        <location evidence="12">Secreted</location>
    </subcellularLocation>
    <subcellularLocation>
        <location evidence="12">Cell surface</location>
    </subcellularLocation>
    <text evidence="12">Fractions of enolase are present in both the cytoplasm and on the cell surface.</text>
</comment>
<comment type="pathway">
    <text evidence="1 12">Carbohydrate degradation; glycolysis; pyruvate from D-glyceraldehyde 3-phosphate: step 4/5.</text>
</comment>
<comment type="function">
    <text evidence="12">Catalyzes the reversible conversion of 2-phosphoglycerate (2-PG) into phosphoenolpyruvate (PEP). It is essential for the degradation of carbohydrates via glycolysis.</text>
</comment>
<dbReference type="Pfam" id="PF03952">
    <property type="entry name" value="Enolase_N"/>
    <property type="match status" value="1"/>
</dbReference>
<dbReference type="GO" id="GO:0009986">
    <property type="term" value="C:cell surface"/>
    <property type="evidence" value="ECO:0007669"/>
    <property type="project" value="UniProtKB-SubCell"/>
</dbReference>
<feature type="binding site" evidence="14">
    <location>
        <position position="157"/>
    </location>
    <ligand>
        <name>substrate</name>
    </ligand>
</feature>
<dbReference type="AlphaFoldDB" id="A0A0A8HRJ3"/>
<dbReference type="HOGENOM" id="CLU_031223_2_1_9"/>
<evidence type="ECO:0000256" key="12">
    <source>
        <dbReference type="HAMAP-Rule" id="MF_00318"/>
    </source>
</evidence>
<dbReference type="STRING" id="1284.SHYC_09805"/>
<dbReference type="GO" id="GO:0006096">
    <property type="term" value="P:glycolytic process"/>
    <property type="evidence" value="ECO:0007669"/>
    <property type="project" value="UniProtKB-UniRule"/>
</dbReference>
<dbReference type="CDD" id="cd03313">
    <property type="entry name" value="enolase"/>
    <property type="match status" value="1"/>
</dbReference>
<dbReference type="FunFam" id="3.30.390.10:FF:000001">
    <property type="entry name" value="Enolase"/>
    <property type="match status" value="1"/>
</dbReference>
<feature type="binding site" evidence="12 15">
    <location>
        <position position="244"/>
    </location>
    <ligand>
        <name>Mg(2+)</name>
        <dbReference type="ChEBI" id="CHEBI:18420"/>
    </ligand>
</feature>
<feature type="binding site" evidence="12 15">
    <location>
        <position position="291"/>
    </location>
    <ligand>
        <name>Mg(2+)</name>
        <dbReference type="ChEBI" id="CHEBI:18420"/>
    </ligand>
</feature>
<evidence type="ECO:0000256" key="4">
    <source>
        <dbReference type="ARBA" id="ARBA00017068"/>
    </source>
</evidence>
<evidence type="ECO:0000256" key="5">
    <source>
        <dbReference type="ARBA" id="ARBA00022490"/>
    </source>
</evidence>
<dbReference type="InterPro" id="IPR020811">
    <property type="entry name" value="Enolase_N"/>
</dbReference>
<dbReference type="RefSeq" id="WP_039646656.1">
    <property type="nucleotide sequence ID" value="NZ_CP008747.1"/>
</dbReference>
<dbReference type="InterPro" id="IPR020809">
    <property type="entry name" value="Enolase_CS"/>
</dbReference>
<dbReference type="PANTHER" id="PTHR11902">
    <property type="entry name" value="ENOLASE"/>
    <property type="match status" value="1"/>
</dbReference>
<evidence type="ECO:0000256" key="15">
    <source>
        <dbReference type="PIRSR" id="PIRSR001400-3"/>
    </source>
</evidence>
<evidence type="ECO:0000256" key="13">
    <source>
        <dbReference type="PIRSR" id="PIRSR001400-1"/>
    </source>
</evidence>
<dbReference type="SMART" id="SM01193">
    <property type="entry name" value="Enolase_N"/>
    <property type="match status" value="1"/>
</dbReference>
<dbReference type="InterPro" id="IPR036849">
    <property type="entry name" value="Enolase-like_C_sf"/>
</dbReference>
<evidence type="ECO:0000256" key="9">
    <source>
        <dbReference type="ARBA" id="ARBA00023152"/>
    </source>
</evidence>
<sequence length="434" mass="47179">MPIITDVYAREVLDSRGNPTVEVEVLTESGAFGRALVPSGASTGEHEAVELRDGDTERYLGKGVEKAVENVNEIIAPEIIEGEFSALEQVSIDKMMIQLDGTANKGKLGANAILGVSIAVARAAADFLGQPLYKYLGGFNATVLPTPMMNIVNGGSHSDAPIAFQEFMILPVGADSFKEALRWGAEVFHALAKILKSRGLVTAVGDEGGFAPKFEGTEDGVETIIEAIKKAGYEPGKDIFLGFDCASSEFYENGVYDYTKFEGDKGAKRTAEEQVDYLEELVNKYPIISIEDGMDENDWEGWKLLTERIGDRVQLVGDDLFVTNTEILAKGIDNHIGNSILIKVNQIGTLTETFEAIEMAQKAGYTAVVSHRSGETEDTTIADIAVATNAGQIKTGSLSRTDRIAKYNQLLRIEDELYETAKYEGLNAFYNLDK</sequence>
<dbReference type="Gene3D" id="3.30.390.10">
    <property type="entry name" value="Enolase-like, N-terminal domain"/>
    <property type="match status" value="1"/>
</dbReference>
<dbReference type="PROSITE" id="PS00164">
    <property type="entry name" value="ENOLASE"/>
    <property type="match status" value="1"/>
</dbReference>
<comment type="cofactor">
    <cofactor evidence="12">
        <name>Mg(2+)</name>
        <dbReference type="ChEBI" id="CHEBI:18420"/>
    </cofactor>
    <text evidence="12">Binds a second Mg(2+) ion via substrate during catalysis.</text>
</comment>
<dbReference type="NCBIfam" id="TIGR01060">
    <property type="entry name" value="eno"/>
    <property type="match status" value="1"/>
</dbReference>
<keyword evidence="10 12" id="KW-0456">Lyase</keyword>
<dbReference type="Pfam" id="PF00113">
    <property type="entry name" value="Enolase_C"/>
    <property type="match status" value="1"/>
</dbReference>
<evidence type="ECO:0000256" key="6">
    <source>
        <dbReference type="ARBA" id="ARBA00022525"/>
    </source>
</evidence>
<dbReference type="Gene3D" id="3.20.20.120">
    <property type="entry name" value="Enolase-like C-terminal domain"/>
    <property type="match status" value="1"/>
</dbReference>
<dbReference type="SFLD" id="SFLDG00178">
    <property type="entry name" value="enolase"/>
    <property type="match status" value="1"/>
</dbReference>
<feature type="binding site" evidence="12">
    <location>
        <position position="372"/>
    </location>
    <ligand>
        <name>(2R)-2-phosphoglycerate</name>
        <dbReference type="ChEBI" id="CHEBI:58289"/>
    </ligand>
</feature>
<dbReference type="GeneID" id="41073735"/>
<evidence type="ECO:0000256" key="3">
    <source>
        <dbReference type="ARBA" id="ARBA00012058"/>
    </source>
</evidence>
<comment type="similarity">
    <text evidence="2 12">Belongs to the enolase family.</text>
</comment>
<feature type="active site" description="Proton acceptor" evidence="12 13">
    <location>
        <position position="343"/>
    </location>
</feature>
<feature type="binding site" evidence="12">
    <location>
        <position position="343"/>
    </location>
    <ligand>
        <name>(2R)-2-phosphoglycerate</name>
        <dbReference type="ChEBI" id="CHEBI:58289"/>
    </ligand>
</feature>
<feature type="active site" description="Proton donor" evidence="12 13">
    <location>
        <position position="207"/>
    </location>
</feature>
<feature type="binding site" evidence="14">
    <location>
        <position position="394"/>
    </location>
    <ligand>
        <name>substrate</name>
    </ligand>
</feature>
<dbReference type="EC" id="4.2.1.11" evidence="3 12"/>
<dbReference type="GO" id="GO:0000015">
    <property type="term" value="C:phosphopyruvate hydratase complex"/>
    <property type="evidence" value="ECO:0007669"/>
    <property type="project" value="InterPro"/>
</dbReference>
<dbReference type="Proteomes" id="UP000285625">
    <property type="component" value="Unassembled WGS sequence"/>
</dbReference>
<dbReference type="InterPro" id="IPR029017">
    <property type="entry name" value="Enolase-like_N"/>
</dbReference>
<dbReference type="SUPFAM" id="SSF54826">
    <property type="entry name" value="Enolase N-terminal domain-like"/>
    <property type="match status" value="1"/>
</dbReference>
<dbReference type="PANTHER" id="PTHR11902:SF1">
    <property type="entry name" value="ENOLASE"/>
    <property type="match status" value="1"/>
</dbReference>
<gene>
    <name evidence="12" type="primary">eno</name>
    <name evidence="16" type="ORF">BUZ57_01085</name>
</gene>
<dbReference type="GO" id="GO:0000287">
    <property type="term" value="F:magnesium ion binding"/>
    <property type="evidence" value="ECO:0007669"/>
    <property type="project" value="UniProtKB-UniRule"/>
</dbReference>
<dbReference type="KEGG" id="shu:SHYC_09805"/>
<evidence type="ECO:0000256" key="7">
    <source>
        <dbReference type="ARBA" id="ARBA00022723"/>
    </source>
</evidence>
<dbReference type="PRINTS" id="PR00148">
    <property type="entry name" value="ENOLASE"/>
</dbReference>
<dbReference type="FunFam" id="3.20.20.120:FF:000001">
    <property type="entry name" value="Enolase"/>
    <property type="match status" value="1"/>
</dbReference>
<dbReference type="SFLD" id="SFLDF00002">
    <property type="entry name" value="enolase"/>
    <property type="match status" value="1"/>
</dbReference>
<evidence type="ECO:0000313" key="17">
    <source>
        <dbReference type="Proteomes" id="UP000285625"/>
    </source>
</evidence>
<dbReference type="GO" id="GO:0005576">
    <property type="term" value="C:extracellular region"/>
    <property type="evidence" value="ECO:0007669"/>
    <property type="project" value="UniProtKB-SubCell"/>
</dbReference>
<protein>
    <recommendedName>
        <fullName evidence="4 12">Enolase</fullName>
        <ecNumber evidence="3 12">4.2.1.11</ecNumber>
    </recommendedName>
    <alternativeName>
        <fullName evidence="12">2-phospho-D-glycerate hydro-lyase</fullName>
    </alternativeName>
    <alternativeName>
        <fullName evidence="12">2-phosphoglycerate dehydratase</fullName>
    </alternativeName>
</protein>
<evidence type="ECO:0000256" key="10">
    <source>
        <dbReference type="ARBA" id="ARBA00023239"/>
    </source>
</evidence>
<feature type="binding site" evidence="12 15">
    <location>
        <position position="318"/>
    </location>
    <ligand>
        <name>Mg(2+)</name>
        <dbReference type="ChEBI" id="CHEBI:18420"/>
    </ligand>
</feature>
<keyword evidence="9 12" id="KW-0324">Glycolysis</keyword>
<proteinExistence type="inferred from homology"/>
<accession>A0A0A8HRJ3</accession>
<dbReference type="InterPro" id="IPR020810">
    <property type="entry name" value="Enolase_C"/>
</dbReference>
<dbReference type="SMART" id="SM01192">
    <property type="entry name" value="Enolase_C"/>
    <property type="match status" value="1"/>
</dbReference>
<reference evidence="16 17" key="1">
    <citation type="journal article" date="2016" name="Front. Microbiol.">
        <title>Comprehensive Phylogenetic Analysis of Bovine Non-aureus Staphylococci Species Based on Whole-Genome Sequencing.</title>
        <authorList>
            <person name="Naushad S."/>
            <person name="Barkema H.W."/>
            <person name="Luby C."/>
            <person name="Condas L.A."/>
            <person name="Nobrega D.B."/>
            <person name="Carson D.A."/>
            <person name="De Buck J."/>
        </authorList>
    </citation>
    <scope>NUCLEOTIDE SEQUENCE [LARGE SCALE GENOMIC DNA]</scope>
    <source>
        <strain evidence="16 17">SNUC 5959</strain>
    </source>
</reference>
<evidence type="ECO:0000256" key="1">
    <source>
        <dbReference type="ARBA" id="ARBA00005031"/>
    </source>
</evidence>
<dbReference type="PIRSF" id="PIRSF001400">
    <property type="entry name" value="Enolase"/>
    <property type="match status" value="1"/>
</dbReference>
<dbReference type="UniPathway" id="UPA00109">
    <property type="reaction ID" value="UER00187"/>
</dbReference>